<evidence type="ECO:0000256" key="2">
    <source>
        <dbReference type="ARBA" id="ARBA00004308"/>
    </source>
</evidence>
<keyword evidence="4 11" id="KW-0547">Nucleotide-binding</keyword>
<comment type="catalytic activity">
    <reaction evidence="9">
        <text>L-tyrosyl-[protein] + ATP = O-phospho-L-tyrosyl-[protein] + ADP + H(+)</text>
        <dbReference type="Rhea" id="RHEA:10596"/>
        <dbReference type="Rhea" id="RHEA-COMP:10136"/>
        <dbReference type="Rhea" id="RHEA-COMP:20101"/>
        <dbReference type="ChEBI" id="CHEBI:15378"/>
        <dbReference type="ChEBI" id="CHEBI:30616"/>
        <dbReference type="ChEBI" id="CHEBI:46858"/>
        <dbReference type="ChEBI" id="CHEBI:61978"/>
        <dbReference type="ChEBI" id="CHEBI:456216"/>
        <dbReference type="EC" id="2.7.10.1"/>
    </reaction>
</comment>
<dbReference type="PROSITE" id="PS51864">
    <property type="entry name" value="ASTACIN"/>
    <property type="match status" value="2"/>
</dbReference>
<reference evidence="17" key="1">
    <citation type="submission" date="2017-01" db="EMBL/GenBank/DDBJ databases">
        <title>Comparative genomics of anhydrobiosis in the tardigrade Hypsibius dujardini.</title>
        <authorList>
            <person name="Yoshida Y."/>
            <person name="Koutsovoulos G."/>
            <person name="Laetsch D."/>
            <person name="Stevens L."/>
            <person name="Kumar S."/>
            <person name="Horikawa D."/>
            <person name="Ishino K."/>
            <person name="Komine S."/>
            <person name="Tomita M."/>
            <person name="Blaxter M."/>
            <person name="Arakawa K."/>
        </authorList>
    </citation>
    <scope>NUCLEOTIDE SEQUENCE [LARGE SCALE GENOMIC DNA]</scope>
    <source>
        <strain evidence="17">Z151</strain>
    </source>
</reference>
<comment type="caution">
    <text evidence="10">Lacks conserved residue(s) required for the propagation of feature annotation.</text>
</comment>
<dbReference type="GO" id="GO:0004222">
    <property type="term" value="F:metalloendopeptidase activity"/>
    <property type="evidence" value="ECO:0007669"/>
    <property type="project" value="InterPro"/>
</dbReference>
<dbReference type="SUPFAM" id="SSF55486">
    <property type="entry name" value="Metalloproteases ('zincins'), catalytic domain"/>
    <property type="match status" value="3"/>
</dbReference>
<dbReference type="Pfam" id="PF01400">
    <property type="entry name" value="Astacin"/>
    <property type="match status" value="3"/>
</dbReference>
<dbReference type="PROSITE" id="PS00109">
    <property type="entry name" value="PROTEIN_KINASE_TYR"/>
    <property type="match status" value="1"/>
</dbReference>
<dbReference type="InterPro" id="IPR050122">
    <property type="entry name" value="RTK"/>
</dbReference>
<evidence type="ECO:0000256" key="8">
    <source>
        <dbReference type="ARBA" id="ARBA00023137"/>
    </source>
</evidence>
<dbReference type="InterPro" id="IPR024079">
    <property type="entry name" value="MetalloPept_cat_dom_sf"/>
</dbReference>
<evidence type="ECO:0000256" key="6">
    <source>
        <dbReference type="ARBA" id="ARBA00022840"/>
    </source>
</evidence>
<organism evidence="16 17">
    <name type="scientific">Hypsibius exemplaris</name>
    <name type="common">Freshwater tardigrade</name>
    <dbReference type="NCBI Taxonomy" id="2072580"/>
    <lineage>
        <taxon>Eukaryota</taxon>
        <taxon>Metazoa</taxon>
        <taxon>Ecdysozoa</taxon>
        <taxon>Tardigrada</taxon>
        <taxon>Eutardigrada</taxon>
        <taxon>Parachela</taxon>
        <taxon>Hypsibioidea</taxon>
        <taxon>Hypsibiidae</taxon>
        <taxon>Hypsibius</taxon>
    </lineage>
</organism>
<evidence type="ECO:0000313" key="16">
    <source>
        <dbReference type="EMBL" id="OQV24133.1"/>
    </source>
</evidence>
<dbReference type="InterPro" id="IPR001506">
    <property type="entry name" value="Peptidase_M12A"/>
</dbReference>
<feature type="domain" description="Peptidase M12A" evidence="15">
    <location>
        <begin position="556"/>
        <end position="753"/>
    </location>
</feature>
<dbReference type="OrthoDB" id="3256376at2759"/>
<dbReference type="FunFam" id="1.10.510.10:FF:001512">
    <property type="entry name" value="Receptor tyrosine-protein kinase erbB-2"/>
    <property type="match status" value="1"/>
</dbReference>
<keyword evidence="7 12" id="KW-0472">Membrane</keyword>
<dbReference type="SMART" id="SM00235">
    <property type="entry name" value="ZnMc"/>
    <property type="match status" value="3"/>
</dbReference>
<feature type="signal peptide" evidence="13">
    <location>
        <begin position="1"/>
        <end position="21"/>
    </location>
</feature>
<evidence type="ECO:0000256" key="3">
    <source>
        <dbReference type="ARBA" id="ARBA00022679"/>
    </source>
</evidence>
<dbReference type="InterPro" id="IPR008266">
    <property type="entry name" value="Tyr_kinase_AS"/>
</dbReference>
<feature type="domain" description="Peptidase M12A" evidence="15">
    <location>
        <begin position="295"/>
        <end position="503"/>
    </location>
</feature>
<dbReference type="Gene3D" id="1.10.510.10">
    <property type="entry name" value="Transferase(Phosphotransferase) domain 1"/>
    <property type="match status" value="1"/>
</dbReference>
<evidence type="ECO:0000256" key="7">
    <source>
        <dbReference type="ARBA" id="ARBA00023136"/>
    </source>
</evidence>
<proteinExistence type="predicted"/>
<evidence type="ECO:0000256" key="4">
    <source>
        <dbReference type="ARBA" id="ARBA00022741"/>
    </source>
</evidence>
<comment type="subcellular location">
    <subcellularLocation>
        <location evidence="2">Endomembrane system</location>
    </subcellularLocation>
    <subcellularLocation>
        <location evidence="1">Membrane</location>
        <topology evidence="1">Single-pass membrane protein</topology>
    </subcellularLocation>
</comment>
<evidence type="ECO:0000259" key="15">
    <source>
        <dbReference type="PROSITE" id="PS51864"/>
    </source>
</evidence>
<dbReference type="PANTHER" id="PTHR24416">
    <property type="entry name" value="TYROSINE-PROTEIN KINASE RECEPTOR"/>
    <property type="match status" value="1"/>
</dbReference>
<dbReference type="GO" id="GO:0005886">
    <property type="term" value="C:plasma membrane"/>
    <property type="evidence" value="ECO:0007669"/>
    <property type="project" value="TreeGrafter"/>
</dbReference>
<sequence>MEAFLLFQCLLFLTPITFAGADNATLDAFWSRLNATSRQRKAIAREAFLWPGGEVPYQLAPGMSWLDWAIIKKIMQDIESQTRNCVRFVKQTNQTGYIFFPEPRRTYWHPVNGTTGSMQIWPISSLWDRKVTIKIIVTHLLSFLGIQWEITRTDRDSFVTINWDNVYPLTKQYLQTQERSILTALPFDYQSATNALPYDVDILPLFNYSVPFITSKLADRKFENNGSLSVLDVARILLTYKCFNPSAVYDALRHAGMELGKNPNGTLPGDWEGYIQSMSPLTPAVRLDVGAIRENATGKGGFLNWSKGRVPYVIDRSLTAKERNQLLAGMEKVSSVTNGCIVFQARSEELDYVTFSTLPVDSQKWVIGRRGGQQTSLLEPGCLFQRACRLKSFLKLLGFGREVTRIDADTYIWINWDNLIEEEASRLKFLKNRASATFLLEENWRFGLPYDYESLLHPTWNGHSKDIDEPSYIPKTKGQFLGPPTGDISLLDQARLLLGYQCIEPDELKRQLAANGIDVESTFPEGQVTYRNRLARENKSRIINKFLDDVGDIAENGHANGRFIWPNGRVPFSMDPRLDPLDVKFVTGIMEMISNVTRGCIQFVPRRDESAFVYFVWANSTDDCGNLLYSPWMYYLSPFCLTIYGTYRTWWNLFKLLGFTAEFVRPDRDEYVNIRMESIKPNSLFNAVIDPRSSTFSLPYDYASITNIQWWGMSTQNFSEINKKPNMPYVGSDNTEMLSYLDVARLLMGYQCAAPEKVRSALRLNNLIPVEDDQVQNYGAPSNIILGPVIGSIVGLFGLLAVTLGVCLYLRCRRRVRVSSAWTESGNSLTPYLRSGLDISMEIEREKVHYGKTVIGSGEFGTVYKGSMFEAEESSHNLMLVAVKEIHCANLQAFQQFVKEVEVMAKLEQHTNIVALLGVVSKGEQLIVMEYCPHGSIGMYLSDLNRKQKFRSCIHDCGDLEGTWTENKRDSDRDTLSTYDLMNFSYQIARGMEFLSAYHIIHRDLAARNVLMCENRVVKIGDFGLARRKQINYIMVDKQIDDTKLPAKWMAPEALKELLFNEKTDVWSFGVVLWEIFSLGQIPFNDPGQCSMKSNTVAWWIQMLEGGHRLPKPSGTPLEIYAMMQSSWLLNPAERPGFRELRSTLQKLVIGSTYLKLDKPDLDCEGAEAPNTN</sequence>
<dbReference type="GO" id="GO:0004714">
    <property type="term" value="F:transmembrane receptor protein tyrosine kinase activity"/>
    <property type="evidence" value="ECO:0007669"/>
    <property type="project" value="UniProtKB-EC"/>
</dbReference>
<feature type="domain" description="Protein kinase" evidence="14">
    <location>
        <begin position="849"/>
        <end position="1149"/>
    </location>
</feature>
<dbReference type="Gene3D" id="3.40.390.10">
    <property type="entry name" value="Collagenase (Catalytic Domain)"/>
    <property type="match status" value="3"/>
</dbReference>
<dbReference type="PROSITE" id="PS00107">
    <property type="entry name" value="PROTEIN_KINASE_ATP"/>
    <property type="match status" value="1"/>
</dbReference>
<evidence type="ECO:0000256" key="1">
    <source>
        <dbReference type="ARBA" id="ARBA00004167"/>
    </source>
</evidence>
<dbReference type="InterPro" id="IPR011009">
    <property type="entry name" value="Kinase-like_dom_sf"/>
</dbReference>
<dbReference type="InterPro" id="IPR001245">
    <property type="entry name" value="Ser-Thr/Tyr_kinase_cat_dom"/>
</dbReference>
<dbReference type="GO" id="GO:0006508">
    <property type="term" value="P:proteolysis"/>
    <property type="evidence" value="ECO:0007669"/>
    <property type="project" value="InterPro"/>
</dbReference>
<dbReference type="GO" id="GO:0051130">
    <property type="term" value="P:positive regulation of cellular component organization"/>
    <property type="evidence" value="ECO:0007669"/>
    <property type="project" value="UniProtKB-ARBA"/>
</dbReference>
<accession>A0A1W0X9F8</accession>
<keyword evidence="3" id="KW-0808">Transferase</keyword>
<dbReference type="AlphaFoldDB" id="A0A1W0X9F8"/>
<keyword evidence="12" id="KW-1133">Transmembrane helix</keyword>
<dbReference type="Proteomes" id="UP000192578">
    <property type="component" value="Unassembled WGS sequence"/>
</dbReference>
<keyword evidence="6 11" id="KW-0067">ATP-binding</keyword>
<dbReference type="PROSITE" id="PS50011">
    <property type="entry name" value="PROTEIN_KINASE_DOM"/>
    <property type="match status" value="1"/>
</dbReference>
<feature type="chain" id="PRO_5012190329" evidence="13">
    <location>
        <begin position="22"/>
        <end position="1173"/>
    </location>
</feature>
<name>A0A1W0X9F8_HYPEX</name>
<evidence type="ECO:0000313" key="17">
    <source>
        <dbReference type="Proteomes" id="UP000192578"/>
    </source>
</evidence>
<gene>
    <name evidence="16" type="ORF">BV898_02084</name>
</gene>
<evidence type="ECO:0000256" key="13">
    <source>
        <dbReference type="SAM" id="SignalP"/>
    </source>
</evidence>
<dbReference type="PRINTS" id="PR00109">
    <property type="entry name" value="TYRKINASE"/>
</dbReference>
<dbReference type="InterPro" id="IPR020635">
    <property type="entry name" value="Tyr_kinase_cat_dom"/>
</dbReference>
<keyword evidence="8" id="KW-0829">Tyrosine-protein kinase</keyword>
<dbReference type="CDD" id="cd00192">
    <property type="entry name" value="PTKc"/>
    <property type="match status" value="1"/>
</dbReference>
<evidence type="ECO:0000256" key="9">
    <source>
        <dbReference type="ARBA" id="ARBA00051243"/>
    </source>
</evidence>
<dbReference type="InterPro" id="IPR000719">
    <property type="entry name" value="Prot_kinase_dom"/>
</dbReference>
<evidence type="ECO:0000259" key="14">
    <source>
        <dbReference type="PROSITE" id="PS50011"/>
    </source>
</evidence>
<keyword evidence="12" id="KW-0812">Transmembrane</keyword>
<dbReference type="SUPFAM" id="SSF56112">
    <property type="entry name" value="Protein kinase-like (PK-like)"/>
    <property type="match status" value="1"/>
</dbReference>
<dbReference type="InterPro" id="IPR017441">
    <property type="entry name" value="Protein_kinase_ATP_BS"/>
</dbReference>
<dbReference type="InterPro" id="IPR006026">
    <property type="entry name" value="Peptidase_Metallo"/>
</dbReference>
<dbReference type="GO" id="GO:0005524">
    <property type="term" value="F:ATP binding"/>
    <property type="evidence" value="ECO:0007669"/>
    <property type="project" value="UniProtKB-UniRule"/>
</dbReference>
<dbReference type="GO" id="GO:0007169">
    <property type="term" value="P:cell surface receptor protein tyrosine kinase signaling pathway"/>
    <property type="evidence" value="ECO:0007669"/>
    <property type="project" value="TreeGrafter"/>
</dbReference>
<evidence type="ECO:0000256" key="10">
    <source>
        <dbReference type="PROSITE-ProRule" id="PRU01211"/>
    </source>
</evidence>
<comment type="caution">
    <text evidence="16">The sequence shown here is derived from an EMBL/GenBank/DDBJ whole genome shotgun (WGS) entry which is preliminary data.</text>
</comment>
<dbReference type="GO" id="GO:0030182">
    <property type="term" value="P:neuron differentiation"/>
    <property type="evidence" value="ECO:0007669"/>
    <property type="project" value="UniProtKB-ARBA"/>
</dbReference>
<dbReference type="GO" id="GO:0012505">
    <property type="term" value="C:endomembrane system"/>
    <property type="evidence" value="ECO:0007669"/>
    <property type="project" value="UniProtKB-SubCell"/>
</dbReference>
<dbReference type="PANTHER" id="PTHR24416:SF621">
    <property type="entry name" value="TYROSINE KINASE RECEPTOR CAD96CA"/>
    <property type="match status" value="1"/>
</dbReference>
<keyword evidence="17" id="KW-1185">Reference proteome</keyword>
<dbReference type="GO" id="GO:0008270">
    <property type="term" value="F:zinc ion binding"/>
    <property type="evidence" value="ECO:0007669"/>
    <property type="project" value="InterPro"/>
</dbReference>
<evidence type="ECO:0000256" key="11">
    <source>
        <dbReference type="PROSITE-ProRule" id="PRU10141"/>
    </source>
</evidence>
<keyword evidence="16" id="KW-0675">Receptor</keyword>
<feature type="binding site" evidence="11">
    <location>
        <position position="884"/>
    </location>
    <ligand>
        <name>ATP</name>
        <dbReference type="ChEBI" id="CHEBI:30616"/>
    </ligand>
</feature>
<protein>
    <submittedName>
        <fullName evidence="16">Fibroblast growth factor receptor 1</fullName>
    </submittedName>
</protein>
<dbReference type="GO" id="GO:0048468">
    <property type="term" value="P:cell development"/>
    <property type="evidence" value="ECO:0007669"/>
    <property type="project" value="UniProtKB-ARBA"/>
</dbReference>
<evidence type="ECO:0000256" key="12">
    <source>
        <dbReference type="SAM" id="Phobius"/>
    </source>
</evidence>
<dbReference type="Pfam" id="PF07714">
    <property type="entry name" value="PK_Tyr_Ser-Thr"/>
    <property type="match status" value="1"/>
</dbReference>
<keyword evidence="13" id="KW-0732">Signal</keyword>
<dbReference type="SMART" id="SM00219">
    <property type="entry name" value="TyrKc"/>
    <property type="match status" value="1"/>
</dbReference>
<dbReference type="Gene3D" id="3.30.200.20">
    <property type="entry name" value="Phosphorylase Kinase, domain 1"/>
    <property type="match status" value="1"/>
</dbReference>
<evidence type="ECO:0000256" key="5">
    <source>
        <dbReference type="ARBA" id="ARBA00022777"/>
    </source>
</evidence>
<keyword evidence="5" id="KW-0418">Kinase</keyword>
<dbReference type="GO" id="GO:0043235">
    <property type="term" value="C:receptor complex"/>
    <property type="evidence" value="ECO:0007669"/>
    <property type="project" value="TreeGrafter"/>
</dbReference>
<feature type="transmembrane region" description="Helical" evidence="12">
    <location>
        <begin position="785"/>
        <end position="810"/>
    </location>
</feature>
<dbReference type="EMBL" id="MTYJ01000008">
    <property type="protein sequence ID" value="OQV24133.1"/>
    <property type="molecule type" value="Genomic_DNA"/>
</dbReference>
<dbReference type="GO" id="GO:0050793">
    <property type="term" value="P:regulation of developmental process"/>
    <property type="evidence" value="ECO:0007669"/>
    <property type="project" value="UniProtKB-ARBA"/>
</dbReference>